<feature type="compositionally biased region" description="Basic and acidic residues" evidence="1">
    <location>
        <begin position="248"/>
        <end position="270"/>
    </location>
</feature>
<evidence type="ECO:0000313" key="4">
    <source>
        <dbReference type="WBParaSite" id="MhA1_Contig1277.frz3.gene18"/>
    </source>
</evidence>
<reference evidence="4" key="1">
    <citation type="submission" date="2016-11" db="UniProtKB">
        <authorList>
            <consortium name="WormBaseParasite"/>
        </authorList>
    </citation>
    <scope>IDENTIFICATION</scope>
</reference>
<evidence type="ECO:0000313" key="3">
    <source>
        <dbReference type="Proteomes" id="UP000095281"/>
    </source>
</evidence>
<accession>A0A1I8B2X7</accession>
<feature type="region of interest" description="Disordered" evidence="1">
    <location>
        <begin position="228"/>
        <end position="276"/>
    </location>
</feature>
<keyword evidence="2" id="KW-0732">Signal</keyword>
<keyword evidence="3" id="KW-1185">Reference proteome</keyword>
<evidence type="ECO:0000256" key="2">
    <source>
        <dbReference type="SAM" id="SignalP"/>
    </source>
</evidence>
<dbReference type="Proteomes" id="UP000095281">
    <property type="component" value="Unplaced"/>
</dbReference>
<proteinExistence type="predicted"/>
<sequence length="276" mass="30704">MLLNLHLLLMFLKILFTFGMEPAGSNRQVDDTSIPVTRENYTQIEKEIQSNIKDQRNIIKTIKENQNNIANKYFQCKNLEGLGKPPLCAKPKNGETSANQGYGIYPPKALEPIESYPKADHLGKQPLIDQNSHNVNNALVISKTHAGLKHIGGSQNMGPSSGTKVYGIPYPMFLQPSNVQPNGNYFGIQPSMGQPSQNLNTTIVGGGVINRKRGYESMSQKDQSKEVTSQLDGSHLSLGPSNIDTLNEEEHTEQPHKKPKNNEKELKEYNFIDNFG</sequence>
<protein>
    <submittedName>
        <fullName evidence="4">Uncharacterized protein</fullName>
    </submittedName>
</protein>
<dbReference type="AlphaFoldDB" id="A0A1I8B2X7"/>
<name>A0A1I8B2X7_MELHA</name>
<evidence type="ECO:0000256" key="1">
    <source>
        <dbReference type="SAM" id="MobiDB-lite"/>
    </source>
</evidence>
<feature type="chain" id="PRO_5009315376" evidence="2">
    <location>
        <begin position="20"/>
        <end position="276"/>
    </location>
</feature>
<dbReference type="WBParaSite" id="MhA1_Contig1277.frz3.gene18">
    <property type="protein sequence ID" value="MhA1_Contig1277.frz3.gene18"/>
    <property type="gene ID" value="MhA1_Contig1277.frz3.gene18"/>
</dbReference>
<organism evidence="3 4">
    <name type="scientific">Meloidogyne hapla</name>
    <name type="common">Root-knot nematode worm</name>
    <dbReference type="NCBI Taxonomy" id="6305"/>
    <lineage>
        <taxon>Eukaryota</taxon>
        <taxon>Metazoa</taxon>
        <taxon>Ecdysozoa</taxon>
        <taxon>Nematoda</taxon>
        <taxon>Chromadorea</taxon>
        <taxon>Rhabditida</taxon>
        <taxon>Tylenchina</taxon>
        <taxon>Tylenchomorpha</taxon>
        <taxon>Tylenchoidea</taxon>
        <taxon>Meloidogynidae</taxon>
        <taxon>Meloidogyninae</taxon>
        <taxon>Meloidogyne</taxon>
    </lineage>
</organism>
<feature type="signal peptide" evidence="2">
    <location>
        <begin position="1"/>
        <end position="19"/>
    </location>
</feature>